<proteinExistence type="predicted"/>
<comment type="caution">
    <text evidence="2">The sequence shown here is derived from an EMBL/GenBank/DDBJ whole genome shotgun (WGS) entry which is preliminary data.</text>
</comment>
<reference evidence="2 3" key="1">
    <citation type="submission" date="2016-02" db="EMBL/GenBank/DDBJ databases">
        <title>Genome analysis of coral dinoflagellate symbionts highlights evolutionary adaptations to a symbiotic lifestyle.</title>
        <authorList>
            <person name="Aranda M."/>
            <person name="Li Y."/>
            <person name="Liew Y.J."/>
            <person name="Baumgarten S."/>
            <person name="Simakov O."/>
            <person name="Wilson M."/>
            <person name="Piel J."/>
            <person name="Ashoor H."/>
            <person name="Bougouffa S."/>
            <person name="Bajic V.B."/>
            <person name="Ryu T."/>
            <person name="Ravasi T."/>
            <person name="Bayer T."/>
            <person name="Micklem G."/>
            <person name="Kim H."/>
            <person name="Bhak J."/>
            <person name="Lajeunesse T.C."/>
            <person name="Voolstra C.R."/>
        </authorList>
    </citation>
    <scope>NUCLEOTIDE SEQUENCE [LARGE SCALE GENOMIC DNA]</scope>
    <source>
        <strain evidence="2 3">CCMP2467</strain>
    </source>
</reference>
<accession>A0A1Q9EEK1</accession>
<evidence type="ECO:0000313" key="3">
    <source>
        <dbReference type="Proteomes" id="UP000186817"/>
    </source>
</evidence>
<dbReference type="Proteomes" id="UP000186817">
    <property type="component" value="Unassembled WGS sequence"/>
</dbReference>
<sequence length="86" mass="9533">MPAPRCLRLANEIRDQMSYIAFFVADMGDGDEGRQTRLLADSLPPPQQAPKKKMSLAKACLRKKAQSPECDSPTPADTPYLKTLQI</sequence>
<keyword evidence="3" id="KW-1185">Reference proteome</keyword>
<dbReference type="AlphaFoldDB" id="A0A1Q9EEK1"/>
<evidence type="ECO:0000313" key="2">
    <source>
        <dbReference type="EMBL" id="OLQ05828.1"/>
    </source>
</evidence>
<organism evidence="2 3">
    <name type="scientific">Symbiodinium microadriaticum</name>
    <name type="common">Dinoflagellate</name>
    <name type="synonym">Zooxanthella microadriatica</name>
    <dbReference type="NCBI Taxonomy" id="2951"/>
    <lineage>
        <taxon>Eukaryota</taxon>
        <taxon>Sar</taxon>
        <taxon>Alveolata</taxon>
        <taxon>Dinophyceae</taxon>
        <taxon>Suessiales</taxon>
        <taxon>Symbiodiniaceae</taxon>
        <taxon>Symbiodinium</taxon>
    </lineage>
</organism>
<feature type="region of interest" description="Disordered" evidence="1">
    <location>
        <begin position="64"/>
        <end position="86"/>
    </location>
</feature>
<evidence type="ECO:0000256" key="1">
    <source>
        <dbReference type="SAM" id="MobiDB-lite"/>
    </source>
</evidence>
<dbReference type="EMBL" id="LSRX01000174">
    <property type="protein sequence ID" value="OLQ05828.1"/>
    <property type="molecule type" value="Genomic_DNA"/>
</dbReference>
<gene>
    <name evidence="2" type="ORF">AK812_SmicGene10925</name>
</gene>
<name>A0A1Q9EEK1_SYMMI</name>
<protein>
    <submittedName>
        <fullName evidence="2">Uncharacterized protein</fullName>
    </submittedName>
</protein>